<dbReference type="RefSeq" id="WP_092051019.1">
    <property type="nucleotide sequence ID" value="NZ_FOQD01000010.1"/>
</dbReference>
<name>A0A1I3IYR9_9PLAN</name>
<dbReference type="EMBL" id="FOQD01000010">
    <property type="protein sequence ID" value="SFI53124.1"/>
    <property type="molecule type" value="Genomic_DNA"/>
</dbReference>
<dbReference type="OrthoDB" id="285633at2"/>
<dbReference type="Proteomes" id="UP000199518">
    <property type="component" value="Unassembled WGS sequence"/>
</dbReference>
<proteinExistence type="predicted"/>
<protein>
    <recommendedName>
        <fullName evidence="3">Carboxypeptidase regulatory-like domain-containing protein</fullName>
    </recommendedName>
</protein>
<accession>A0A1I3IYR9</accession>
<keyword evidence="2" id="KW-1185">Reference proteome</keyword>
<gene>
    <name evidence="1" type="ORF">SAMN05421753_1102</name>
</gene>
<reference evidence="2" key="1">
    <citation type="submission" date="2016-10" db="EMBL/GenBank/DDBJ databases">
        <authorList>
            <person name="Varghese N."/>
            <person name="Submissions S."/>
        </authorList>
    </citation>
    <scope>NUCLEOTIDE SEQUENCE [LARGE SCALE GENOMIC DNA]</scope>
    <source>
        <strain evidence="2">DSM 26348</strain>
    </source>
</reference>
<dbReference type="PROSITE" id="PS51257">
    <property type="entry name" value="PROKAR_LIPOPROTEIN"/>
    <property type="match status" value="1"/>
</dbReference>
<dbReference type="AlphaFoldDB" id="A0A1I3IYR9"/>
<evidence type="ECO:0000313" key="1">
    <source>
        <dbReference type="EMBL" id="SFI53124.1"/>
    </source>
</evidence>
<evidence type="ECO:0000313" key="2">
    <source>
        <dbReference type="Proteomes" id="UP000199518"/>
    </source>
</evidence>
<evidence type="ECO:0008006" key="3">
    <source>
        <dbReference type="Google" id="ProtNLM"/>
    </source>
</evidence>
<organism evidence="1 2">
    <name type="scientific">Planctomicrobium piriforme</name>
    <dbReference type="NCBI Taxonomy" id="1576369"/>
    <lineage>
        <taxon>Bacteria</taxon>
        <taxon>Pseudomonadati</taxon>
        <taxon>Planctomycetota</taxon>
        <taxon>Planctomycetia</taxon>
        <taxon>Planctomycetales</taxon>
        <taxon>Planctomycetaceae</taxon>
        <taxon>Planctomicrobium</taxon>
    </lineage>
</organism>
<sequence length="144" mass="15281">MKAPLGTLLTFRLLVLLLIATLSGCGRSKPEGPSLYPVTGTVTFKGKPLPKANIVFIPLGKGQMAAGRTDDNGQFAVTYSDGRPGAVAGTHRVEIRTGGEILDPEGRIVSEFKEFLPEKYHSNSQLSAEVAANQGPINFDLAAK</sequence>